<dbReference type="GO" id="GO:0006952">
    <property type="term" value="P:defense response"/>
    <property type="evidence" value="ECO:0007669"/>
    <property type="project" value="InterPro"/>
</dbReference>
<dbReference type="InterPro" id="IPR058192">
    <property type="entry name" value="WHD_ROQ1-like"/>
</dbReference>
<keyword evidence="2" id="KW-0677">Repeat</keyword>
<sequence length="1029" mass="117026">MIEAESDHLNKIQWLEKVEAWRVSLRKAGSLTGMVLHNGYEAKFIRKVVNVITKKLNYKVLYIEDKLVGINNDVAKIESWLQDPSPDAVILFIHGMGGIGKTTISKCIYNSNYREYDDSCFLGDIHETSNQHNGLLRLQTHLLSKILRSNKEEVIWNLDEGTVKVSNALCNKKVLLILDDVTTTQQLRALLGPQQFYPGSKVIITTRHKWLLNFFKVHPKVHTVEELDPSDSNKLFSLYAFQRDHPMEPYIVQSKLVVHHCRGLPLALKVLGSFLNGKTIDVWEDAMRKLEAFPDPNIQKVLQLSYDTLEDTNDKDLFLHIACFFVGDDKEFIVKILAQCDLYPIVGIHNLMDRCLIYIENGKVMMHQLIKEMGQDVVRQESPKDPGKRSRLWHHQDSFNVLKENGGTKKVEGLTLDMQMIKGINSTCMLNMDNGRKRSYEDFSGRSTHKNKEHFKVGAIEKMKNLMLLQLDYATFSGSYKKLPKKLRLLRWHGFPLKFIPCDVPLQKLVVLDLRYSKLKEVWDGFMVVGSLKILNLSYSVELVKTPDFRGFPCLESLLLEGCVSLTHICESIRCLERLVLLDISFCKSLKDVPFLPRSLVSLKMNGCSNLGSFGQVQCLDSCSLSSLLVDIDVSECNLFNNSFPEDWSNLFSLKFLNISRNHITSLPGCVKSLPSLEVLEASNCSHLQSVLDVPKSVTELGTYENMSLEIVQPPPNPLNYLNGNKCEKLCVVEGCFKLVPIQKVDRKVKRYLGLKWISDNVMGSRVDEQNAYTEDDSIKVSYEFGIFSTYVLGKTLPCFRYKETGSTISFRVPSHPNGSSISGLNVCFISTSTYGDPQIWDAEVNNKTKVLVWKYTPTIHVTRKQKGVFSYVWLSLWRIGNLLDDGDEIVVSVTLCYSDIVEGCCVNLVYDDDDDKVGEHNKEEIDEEKKDTHCMFNQISWTDRLQVEISDYVHRGKTYCFKIGSSTDVPNIDGNSGKTGSADKLVSGMFLFQFPCINLDMCIDDCLPSFVMLMQCSKCDLKISNINY</sequence>
<feature type="domain" description="NB-ARC" evidence="3">
    <location>
        <begin position="72"/>
        <end position="244"/>
    </location>
</feature>
<dbReference type="InterPro" id="IPR001611">
    <property type="entry name" value="Leu-rich_rpt"/>
</dbReference>
<dbReference type="InterPro" id="IPR002182">
    <property type="entry name" value="NB-ARC"/>
</dbReference>
<evidence type="ECO:0000313" key="5">
    <source>
        <dbReference type="EMBL" id="KAD3069058.1"/>
    </source>
</evidence>
<dbReference type="InterPro" id="IPR042197">
    <property type="entry name" value="Apaf_helical"/>
</dbReference>
<keyword evidence="1" id="KW-0433">Leucine-rich repeat</keyword>
<feature type="domain" description="Disease resistance protein Roq1-like winged-helix" evidence="4">
    <location>
        <begin position="312"/>
        <end position="382"/>
    </location>
</feature>
<dbReference type="PROSITE" id="PS51450">
    <property type="entry name" value="LRR"/>
    <property type="match status" value="1"/>
</dbReference>
<dbReference type="AlphaFoldDB" id="A0A5N6M5P0"/>
<dbReference type="SUPFAM" id="SSF52540">
    <property type="entry name" value="P-loop containing nucleoside triphosphate hydrolases"/>
    <property type="match status" value="1"/>
</dbReference>
<dbReference type="SUPFAM" id="SSF52058">
    <property type="entry name" value="L domain-like"/>
    <property type="match status" value="1"/>
</dbReference>
<gene>
    <name evidence="5" type="ORF">E3N88_36938</name>
</gene>
<dbReference type="PANTHER" id="PTHR11017:SF305">
    <property type="entry name" value="TMV RESISTANCE PROTEIN N-LIKE"/>
    <property type="match status" value="1"/>
</dbReference>
<dbReference type="PANTHER" id="PTHR11017">
    <property type="entry name" value="LEUCINE-RICH REPEAT-CONTAINING PROTEIN"/>
    <property type="match status" value="1"/>
</dbReference>
<proteinExistence type="predicted"/>
<dbReference type="Gene3D" id="3.40.50.300">
    <property type="entry name" value="P-loop containing nucleotide triphosphate hydrolases"/>
    <property type="match status" value="1"/>
</dbReference>
<evidence type="ECO:0000313" key="6">
    <source>
        <dbReference type="Proteomes" id="UP000326396"/>
    </source>
</evidence>
<dbReference type="Pfam" id="PF00931">
    <property type="entry name" value="NB-ARC"/>
    <property type="match status" value="1"/>
</dbReference>
<dbReference type="Gene3D" id="1.10.8.430">
    <property type="entry name" value="Helical domain of apoptotic protease-activating factors"/>
    <property type="match status" value="1"/>
</dbReference>
<dbReference type="Gene3D" id="3.40.50.10140">
    <property type="entry name" value="Toll/interleukin-1 receptor homology (TIR) domain"/>
    <property type="match status" value="1"/>
</dbReference>
<dbReference type="OrthoDB" id="1901675at2759"/>
<evidence type="ECO:0000259" key="4">
    <source>
        <dbReference type="Pfam" id="PF23282"/>
    </source>
</evidence>
<dbReference type="PRINTS" id="PR00364">
    <property type="entry name" value="DISEASERSIST"/>
</dbReference>
<evidence type="ECO:0000256" key="1">
    <source>
        <dbReference type="ARBA" id="ARBA00022614"/>
    </source>
</evidence>
<dbReference type="Pfam" id="PF23282">
    <property type="entry name" value="WHD_ROQ1"/>
    <property type="match status" value="1"/>
</dbReference>
<protein>
    <submittedName>
        <fullName evidence="5">Uncharacterized protein</fullName>
    </submittedName>
</protein>
<dbReference type="Proteomes" id="UP000326396">
    <property type="component" value="Linkage Group LG7"/>
</dbReference>
<evidence type="ECO:0000259" key="3">
    <source>
        <dbReference type="Pfam" id="PF00931"/>
    </source>
</evidence>
<accession>A0A5N6M5P0</accession>
<dbReference type="GO" id="GO:0043531">
    <property type="term" value="F:ADP binding"/>
    <property type="evidence" value="ECO:0007669"/>
    <property type="project" value="InterPro"/>
</dbReference>
<dbReference type="InterPro" id="IPR044974">
    <property type="entry name" value="Disease_R_plants"/>
</dbReference>
<dbReference type="InterPro" id="IPR032675">
    <property type="entry name" value="LRR_dom_sf"/>
</dbReference>
<evidence type="ECO:0000256" key="2">
    <source>
        <dbReference type="ARBA" id="ARBA00022737"/>
    </source>
</evidence>
<keyword evidence="6" id="KW-1185">Reference proteome</keyword>
<dbReference type="EMBL" id="SZYD01000017">
    <property type="protein sequence ID" value="KAD3069058.1"/>
    <property type="molecule type" value="Genomic_DNA"/>
</dbReference>
<dbReference type="InterPro" id="IPR027417">
    <property type="entry name" value="P-loop_NTPase"/>
</dbReference>
<organism evidence="5 6">
    <name type="scientific">Mikania micrantha</name>
    <name type="common">bitter vine</name>
    <dbReference type="NCBI Taxonomy" id="192012"/>
    <lineage>
        <taxon>Eukaryota</taxon>
        <taxon>Viridiplantae</taxon>
        <taxon>Streptophyta</taxon>
        <taxon>Embryophyta</taxon>
        <taxon>Tracheophyta</taxon>
        <taxon>Spermatophyta</taxon>
        <taxon>Magnoliopsida</taxon>
        <taxon>eudicotyledons</taxon>
        <taxon>Gunneridae</taxon>
        <taxon>Pentapetalae</taxon>
        <taxon>asterids</taxon>
        <taxon>campanulids</taxon>
        <taxon>Asterales</taxon>
        <taxon>Asteraceae</taxon>
        <taxon>Asteroideae</taxon>
        <taxon>Heliantheae alliance</taxon>
        <taxon>Eupatorieae</taxon>
        <taxon>Mikania</taxon>
    </lineage>
</organism>
<dbReference type="Gene3D" id="3.80.10.10">
    <property type="entry name" value="Ribonuclease Inhibitor"/>
    <property type="match status" value="2"/>
</dbReference>
<reference evidence="5 6" key="1">
    <citation type="submission" date="2019-05" db="EMBL/GenBank/DDBJ databases">
        <title>Mikania micrantha, genome provides insights into the molecular mechanism of rapid growth.</title>
        <authorList>
            <person name="Liu B."/>
        </authorList>
    </citation>
    <scope>NUCLEOTIDE SEQUENCE [LARGE SCALE GENOMIC DNA]</scope>
    <source>
        <strain evidence="5">NLD-2019</strain>
        <tissue evidence="5">Leaf</tissue>
    </source>
</reference>
<comment type="caution">
    <text evidence="5">The sequence shown here is derived from an EMBL/GenBank/DDBJ whole genome shotgun (WGS) entry which is preliminary data.</text>
</comment>
<name>A0A5N6M5P0_9ASTR</name>
<dbReference type="InterPro" id="IPR035897">
    <property type="entry name" value="Toll_tir_struct_dom_sf"/>
</dbReference>